<keyword evidence="11" id="KW-1185">Reference proteome</keyword>
<dbReference type="Pfam" id="PF02706">
    <property type="entry name" value="Wzz"/>
    <property type="match status" value="1"/>
</dbReference>
<sequence length="253" mass="27960">MEETISLKEIGQILKKRMKLITVLTLSALMLAVIFTFFIATPQYQASTQILVNQTQQSEQDRSTINVQTDDLELINTYNVIITSPAILDLVLEETNLDTTVSNLQSKITVAAEEQSQVVSLTVEDENPQIASELANTIAEVFEQEVPNIMNIDNVSILSEAQAADSMSPVSPQPSLNFALALAIGLIFGIMLAFLIEFLDQSLKTEQDLEKFLNLPILGSVSIINKELDNEKQANSNLVNKKTDSNKKTRKTS</sequence>
<dbReference type="AlphaFoldDB" id="A0A419V8C6"/>
<name>A0A419V8C6_9BACL</name>
<keyword evidence="4 7" id="KW-0812">Transmembrane</keyword>
<accession>A0A419V8C6</accession>
<evidence type="ECO:0000256" key="4">
    <source>
        <dbReference type="ARBA" id="ARBA00022692"/>
    </source>
</evidence>
<feature type="transmembrane region" description="Helical" evidence="7">
    <location>
        <begin position="20"/>
        <end position="40"/>
    </location>
</feature>
<evidence type="ECO:0000313" key="10">
    <source>
        <dbReference type="EMBL" id="RKD76312.1"/>
    </source>
</evidence>
<dbReference type="RefSeq" id="WP_120191722.1">
    <property type="nucleotide sequence ID" value="NZ_RAPK01000006.1"/>
</dbReference>
<dbReference type="PANTHER" id="PTHR32309">
    <property type="entry name" value="TYROSINE-PROTEIN KINASE"/>
    <property type="match status" value="1"/>
</dbReference>
<protein>
    <submittedName>
        <fullName evidence="10">Capsular polysaccharide biosynthesis protein</fullName>
    </submittedName>
</protein>
<evidence type="ECO:0000256" key="6">
    <source>
        <dbReference type="ARBA" id="ARBA00023136"/>
    </source>
</evidence>
<dbReference type="EMBL" id="RAPK01000006">
    <property type="protein sequence ID" value="RKD76312.1"/>
    <property type="molecule type" value="Genomic_DNA"/>
</dbReference>
<keyword evidence="3" id="KW-1003">Cell membrane</keyword>
<organism evidence="10 11">
    <name type="scientific">Sinobaca qinghaiensis</name>
    <dbReference type="NCBI Taxonomy" id="342944"/>
    <lineage>
        <taxon>Bacteria</taxon>
        <taxon>Bacillati</taxon>
        <taxon>Bacillota</taxon>
        <taxon>Bacilli</taxon>
        <taxon>Bacillales</taxon>
        <taxon>Sporolactobacillaceae</taxon>
        <taxon>Sinobaca</taxon>
    </lineage>
</organism>
<dbReference type="GO" id="GO:0004713">
    <property type="term" value="F:protein tyrosine kinase activity"/>
    <property type="evidence" value="ECO:0007669"/>
    <property type="project" value="TreeGrafter"/>
</dbReference>
<evidence type="ECO:0000256" key="1">
    <source>
        <dbReference type="ARBA" id="ARBA00004651"/>
    </source>
</evidence>
<feature type="transmembrane region" description="Helical" evidence="7">
    <location>
        <begin position="176"/>
        <end position="196"/>
    </location>
</feature>
<comment type="caution">
    <text evidence="10">The sequence shown here is derived from an EMBL/GenBank/DDBJ whole genome shotgun (WGS) entry which is preliminary data.</text>
</comment>
<comment type="subcellular location">
    <subcellularLocation>
        <location evidence="1">Cell membrane</location>
        <topology evidence="1">Multi-pass membrane protein</topology>
    </subcellularLocation>
</comment>
<feature type="domain" description="Tyrosine-protein kinase G-rich" evidence="9">
    <location>
        <begin position="141"/>
        <end position="195"/>
    </location>
</feature>
<evidence type="ECO:0000256" key="2">
    <source>
        <dbReference type="ARBA" id="ARBA00006683"/>
    </source>
</evidence>
<dbReference type="Pfam" id="PF13807">
    <property type="entry name" value="GNVR"/>
    <property type="match status" value="1"/>
</dbReference>
<dbReference type="PANTHER" id="PTHR32309:SF13">
    <property type="entry name" value="FERRIC ENTEROBACTIN TRANSPORT PROTEIN FEPE"/>
    <property type="match status" value="1"/>
</dbReference>
<feature type="domain" description="Polysaccharide chain length determinant N-terminal" evidence="8">
    <location>
        <begin position="3"/>
        <end position="94"/>
    </location>
</feature>
<reference evidence="10 11" key="1">
    <citation type="submission" date="2018-09" db="EMBL/GenBank/DDBJ databases">
        <title>Genomic Encyclopedia of Archaeal and Bacterial Type Strains, Phase II (KMG-II): from individual species to whole genera.</title>
        <authorList>
            <person name="Goeker M."/>
        </authorList>
    </citation>
    <scope>NUCLEOTIDE SEQUENCE [LARGE SCALE GENOMIC DNA]</scope>
    <source>
        <strain evidence="10 11">DSM 17008</strain>
    </source>
</reference>
<evidence type="ECO:0000256" key="5">
    <source>
        <dbReference type="ARBA" id="ARBA00022989"/>
    </source>
</evidence>
<evidence type="ECO:0000256" key="3">
    <source>
        <dbReference type="ARBA" id="ARBA00022475"/>
    </source>
</evidence>
<dbReference type="Proteomes" id="UP000285120">
    <property type="component" value="Unassembled WGS sequence"/>
</dbReference>
<evidence type="ECO:0000313" key="11">
    <source>
        <dbReference type="Proteomes" id="UP000285120"/>
    </source>
</evidence>
<keyword evidence="5 7" id="KW-1133">Transmembrane helix</keyword>
<evidence type="ECO:0000259" key="8">
    <source>
        <dbReference type="Pfam" id="PF02706"/>
    </source>
</evidence>
<proteinExistence type="inferred from homology"/>
<dbReference type="GO" id="GO:0005886">
    <property type="term" value="C:plasma membrane"/>
    <property type="evidence" value="ECO:0007669"/>
    <property type="project" value="UniProtKB-SubCell"/>
</dbReference>
<evidence type="ECO:0000259" key="9">
    <source>
        <dbReference type="Pfam" id="PF13807"/>
    </source>
</evidence>
<gene>
    <name evidence="10" type="ORF">ATL39_0527</name>
</gene>
<dbReference type="InterPro" id="IPR032807">
    <property type="entry name" value="GNVR"/>
</dbReference>
<keyword evidence="6 7" id="KW-0472">Membrane</keyword>
<dbReference type="OrthoDB" id="2360475at2"/>
<dbReference type="InterPro" id="IPR050445">
    <property type="entry name" value="Bact_polysacc_biosynth/exp"/>
</dbReference>
<comment type="similarity">
    <text evidence="2">Belongs to the CpsC/CapA family.</text>
</comment>
<evidence type="ECO:0000256" key="7">
    <source>
        <dbReference type="SAM" id="Phobius"/>
    </source>
</evidence>
<dbReference type="InterPro" id="IPR003856">
    <property type="entry name" value="LPS_length_determ_N"/>
</dbReference>